<accession>A0A2C5XQF8</accession>
<dbReference type="STRING" id="1399860.A0A2C5XQF8"/>
<feature type="compositionally biased region" description="Polar residues" evidence="3">
    <location>
        <begin position="816"/>
        <end position="828"/>
    </location>
</feature>
<dbReference type="Gene3D" id="1.25.40.280">
    <property type="entry name" value="alix/aip1 like domains"/>
    <property type="match status" value="1"/>
</dbReference>
<comment type="similarity">
    <text evidence="1">Belongs to the palA/RIM20 family.</text>
</comment>
<sequence>MSATTDNVLRLPFRRSKHISLASTIRPYINAKYDQHPDMFKQDLEEIDALRRNAVNSCEPHASHIRALQAYAAQLTWIGGKFPIDIGAEFTWYPALGYNTERPMVRNNLKFDLMNILYNLAALYSQLAANSPRTHTEDLKQAAHNFNLAAGVLLYIQRQVLPELRIADPPDDMDGHTLEALMQLLLAQSQECSWYTGVVNGLRDASIAKLAVRVSDLYNLAAEAAVKSEAISSAWIHHMTAKHHHFAAAAQFRAASDCLEKKRYGEEVARLKDAVACVNEGLKATRGGFLHKQIASDLNTLKKKAEEDLRRAEKDNDMIFLNAVPPKSELKILDRFNMAEAKIPGQVAKPLDYLGAEAELGPALFSKLVPFSVHLAISIYDERRDRLVHQNIMHELEQLTAKAQAAVSSIGLPGSLQALEKPLGLPPSLVQHAEELRQGDAIDRVHKSLGDIDKLRAADLAMYEEGKAVLAAEREEDDRLRSKYGTERWTRDDSYHDPQGAKLWTDAEAIAGYFVSSSTSDATVREKFAASEELLRVLCGPDRGLMEFVPSSVPHESNEKLKESVGKLRSAYNDMLRLESRRRRKIESLGQGSQRDDIKPEILKEAARLERTYPSTAIVPAHFEEFFERRLDRLYEPELEAIEREAQEQQKILAAIHGANREFEAQKRRVTDAGVREREEALQKLDKAYYKYKEVVNNLEVGRKFYNDLHRIVGPLFRDAVKAWVNQRQLEARSLEKELSMPRLSRLSLAAAAGGEGTQGAAGYGATEARVPIEAAVQSWADEELQQPQPQAGGVWQAGMGIKFGGSSGEGEEQQRGTWTPSTGIKFG</sequence>
<proteinExistence type="inferred from homology"/>
<evidence type="ECO:0000313" key="5">
    <source>
        <dbReference type="EMBL" id="PHH59515.1"/>
    </source>
</evidence>
<dbReference type="Gene3D" id="1.20.120.560">
    <property type="entry name" value="alix/aip1 in complex with the ypdl late domain"/>
    <property type="match status" value="1"/>
</dbReference>
<evidence type="ECO:0000259" key="4">
    <source>
        <dbReference type="PROSITE" id="PS51180"/>
    </source>
</evidence>
<dbReference type="CDD" id="cd09241">
    <property type="entry name" value="BRO1_ScRim20-like"/>
    <property type="match status" value="1"/>
</dbReference>
<feature type="coiled-coil region" evidence="2">
    <location>
        <begin position="295"/>
        <end position="322"/>
    </location>
</feature>
<dbReference type="Pfam" id="PF03097">
    <property type="entry name" value="BRO1"/>
    <property type="match status" value="1"/>
</dbReference>
<feature type="domain" description="BRO1" evidence="4">
    <location>
        <begin position="7"/>
        <end position="403"/>
    </location>
</feature>
<dbReference type="Pfam" id="PF13949">
    <property type="entry name" value="ALIX_LYPXL_bnd"/>
    <property type="match status" value="1"/>
</dbReference>
<dbReference type="PROSITE" id="PS51180">
    <property type="entry name" value="BRO1"/>
    <property type="match status" value="1"/>
</dbReference>
<evidence type="ECO:0000313" key="6">
    <source>
        <dbReference type="Proteomes" id="UP000226192"/>
    </source>
</evidence>
<dbReference type="PANTHER" id="PTHR23030">
    <property type="entry name" value="PCD6 INTERACTING PROTEIN-RELATED"/>
    <property type="match status" value="1"/>
</dbReference>
<evidence type="ECO:0000256" key="3">
    <source>
        <dbReference type="SAM" id="MobiDB-lite"/>
    </source>
</evidence>
<name>A0A2C5XQF8_9HYPO</name>
<dbReference type="GO" id="GO:0005768">
    <property type="term" value="C:endosome"/>
    <property type="evidence" value="ECO:0007669"/>
    <property type="project" value="TreeGrafter"/>
</dbReference>
<dbReference type="OrthoDB" id="64867at2759"/>
<dbReference type="InterPro" id="IPR004328">
    <property type="entry name" value="BRO1_dom"/>
</dbReference>
<dbReference type="Proteomes" id="UP000226192">
    <property type="component" value="Unassembled WGS sequence"/>
</dbReference>
<dbReference type="Gene3D" id="1.20.140.50">
    <property type="entry name" value="alix/aip1 like domains"/>
    <property type="match status" value="1"/>
</dbReference>
<comment type="caution">
    <text evidence="5">The sequence shown here is derived from an EMBL/GenBank/DDBJ whole genome shotgun (WGS) entry which is preliminary data.</text>
</comment>
<dbReference type="EMBL" id="NJET01000200">
    <property type="protein sequence ID" value="PHH59515.1"/>
    <property type="molecule type" value="Genomic_DNA"/>
</dbReference>
<organism evidence="5 6">
    <name type="scientific">Ophiocordyceps australis</name>
    <dbReference type="NCBI Taxonomy" id="1399860"/>
    <lineage>
        <taxon>Eukaryota</taxon>
        <taxon>Fungi</taxon>
        <taxon>Dikarya</taxon>
        <taxon>Ascomycota</taxon>
        <taxon>Pezizomycotina</taxon>
        <taxon>Sordariomycetes</taxon>
        <taxon>Hypocreomycetidae</taxon>
        <taxon>Hypocreales</taxon>
        <taxon>Ophiocordycipitaceae</taxon>
        <taxon>Ophiocordyceps</taxon>
    </lineage>
</organism>
<evidence type="ECO:0000256" key="2">
    <source>
        <dbReference type="SAM" id="Coils"/>
    </source>
</evidence>
<dbReference type="SMART" id="SM01041">
    <property type="entry name" value="BRO1"/>
    <property type="match status" value="1"/>
</dbReference>
<protein>
    <recommendedName>
        <fullName evidence="4">BRO1 domain-containing protein</fullName>
    </recommendedName>
</protein>
<feature type="region of interest" description="Disordered" evidence="3">
    <location>
        <begin position="806"/>
        <end position="828"/>
    </location>
</feature>
<evidence type="ECO:0000256" key="1">
    <source>
        <dbReference type="ARBA" id="ARBA00038154"/>
    </source>
</evidence>
<dbReference type="InterPro" id="IPR025304">
    <property type="entry name" value="ALIX_V_dom"/>
</dbReference>
<reference evidence="5 6" key="1">
    <citation type="submission" date="2017-06" db="EMBL/GenBank/DDBJ databases">
        <title>Ant-infecting Ophiocordyceps genomes reveal a high diversity of potential behavioral manipulation genes and a possible major role for enterotoxins.</title>
        <authorList>
            <person name="De Bekker C."/>
            <person name="Evans H.C."/>
            <person name="Brachmann A."/>
            <person name="Hughes D.P."/>
        </authorList>
    </citation>
    <scope>NUCLEOTIDE SEQUENCE [LARGE SCALE GENOMIC DNA]</scope>
    <source>
        <strain evidence="5 6">Map64</strain>
    </source>
</reference>
<dbReference type="InterPro" id="IPR038499">
    <property type="entry name" value="BRO1_sf"/>
</dbReference>
<dbReference type="AlphaFoldDB" id="A0A2C5XQF8"/>
<keyword evidence="2" id="KW-0175">Coiled coil</keyword>
<dbReference type="PANTHER" id="PTHR23030:SF39">
    <property type="entry name" value="PROGRAMMED CELL DEATH 6-INTERACTING PROTEIN"/>
    <property type="match status" value="1"/>
</dbReference>
<gene>
    <name evidence="5" type="ORF">CDD81_3130</name>
</gene>
<keyword evidence="6" id="KW-1185">Reference proteome</keyword>